<dbReference type="PRINTS" id="PR00080">
    <property type="entry name" value="SDRFAMILY"/>
</dbReference>
<organism evidence="3 4">
    <name type="scientific">Micromonospora inyonensis</name>
    <dbReference type="NCBI Taxonomy" id="47866"/>
    <lineage>
        <taxon>Bacteria</taxon>
        <taxon>Bacillati</taxon>
        <taxon>Actinomycetota</taxon>
        <taxon>Actinomycetes</taxon>
        <taxon>Micromonosporales</taxon>
        <taxon>Micromonosporaceae</taxon>
        <taxon>Micromonospora</taxon>
    </lineage>
</organism>
<dbReference type="Proteomes" id="UP000198906">
    <property type="component" value="Unassembled WGS sequence"/>
</dbReference>
<name>A0A1C6R8Z3_9ACTN</name>
<evidence type="ECO:0000313" key="4">
    <source>
        <dbReference type="Proteomes" id="UP000198906"/>
    </source>
</evidence>
<dbReference type="Pfam" id="PF13561">
    <property type="entry name" value="adh_short_C2"/>
    <property type="match status" value="1"/>
</dbReference>
<dbReference type="PANTHER" id="PTHR43639:SF1">
    <property type="entry name" value="SHORT-CHAIN DEHYDROGENASE_REDUCTASE FAMILY PROTEIN"/>
    <property type="match status" value="1"/>
</dbReference>
<dbReference type="STRING" id="47866.GA0074694_0389"/>
<dbReference type="GO" id="GO:0016491">
    <property type="term" value="F:oxidoreductase activity"/>
    <property type="evidence" value="ECO:0007669"/>
    <property type="project" value="UniProtKB-KW"/>
</dbReference>
<dbReference type="EMBL" id="FMHU01000001">
    <property type="protein sequence ID" value="SCL13560.1"/>
    <property type="molecule type" value="Genomic_DNA"/>
</dbReference>
<dbReference type="RefSeq" id="WP_091451468.1">
    <property type="nucleotide sequence ID" value="NZ_FMHU01000001.1"/>
</dbReference>
<dbReference type="Gene3D" id="3.40.50.720">
    <property type="entry name" value="NAD(P)-binding Rossmann-like Domain"/>
    <property type="match status" value="1"/>
</dbReference>
<evidence type="ECO:0000256" key="1">
    <source>
        <dbReference type="ARBA" id="ARBA00006484"/>
    </source>
</evidence>
<comment type="similarity">
    <text evidence="1">Belongs to the short-chain dehydrogenases/reductases (SDR) family.</text>
</comment>
<evidence type="ECO:0000313" key="3">
    <source>
        <dbReference type="EMBL" id="SCL13560.1"/>
    </source>
</evidence>
<keyword evidence="2" id="KW-0560">Oxidoreductase</keyword>
<keyword evidence="4" id="KW-1185">Reference proteome</keyword>
<dbReference type="AlphaFoldDB" id="A0A1C6R8Z3"/>
<dbReference type="PANTHER" id="PTHR43639">
    <property type="entry name" value="OXIDOREDUCTASE, SHORT-CHAIN DEHYDROGENASE/REDUCTASE FAMILY (AFU_ORTHOLOGUE AFUA_5G02870)"/>
    <property type="match status" value="1"/>
</dbReference>
<accession>A0A1C6R8Z3</accession>
<sequence length="252" mass="25815">MPRSTALITGASRGIGAAIARGLARDGIRLVGIHYGHDRAAAEDTATRIRAGGATPVLIQADLARGAAAAAQVAAQWKDAVALHGHTGTDVLVSNAGINGAQSIGQLDTATYDRVLAVNLAAPTFLLHHLTDHLNDNGRVVAISTGYTRIAAPTHIAYTASKAGLEGVIRAVAPELAKRGITANSVAPGVVDTDINADWIDAPGAREHAESLSAFGRLGTSEDIADVVRYLAGDGGRWITGQTIDATGGTRL</sequence>
<dbReference type="PRINTS" id="PR00081">
    <property type="entry name" value="GDHRDH"/>
</dbReference>
<evidence type="ECO:0000256" key="2">
    <source>
        <dbReference type="ARBA" id="ARBA00023002"/>
    </source>
</evidence>
<dbReference type="InterPro" id="IPR036291">
    <property type="entry name" value="NAD(P)-bd_dom_sf"/>
</dbReference>
<reference evidence="4" key="1">
    <citation type="submission" date="2016-06" db="EMBL/GenBank/DDBJ databases">
        <authorList>
            <person name="Varghese N."/>
        </authorList>
    </citation>
    <scope>NUCLEOTIDE SEQUENCE [LARGE SCALE GENOMIC DNA]</scope>
    <source>
        <strain evidence="4">DSM 46123</strain>
    </source>
</reference>
<protein>
    <submittedName>
        <fullName evidence="3">NAD(P)-dependent dehydrogenase, short-chain alcohol dehydrogenase family</fullName>
    </submittedName>
</protein>
<gene>
    <name evidence="3" type="ORF">GA0074694_0389</name>
</gene>
<dbReference type="InterPro" id="IPR002347">
    <property type="entry name" value="SDR_fam"/>
</dbReference>
<proteinExistence type="inferred from homology"/>
<dbReference type="SUPFAM" id="SSF51735">
    <property type="entry name" value="NAD(P)-binding Rossmann-fold domains"/>
    <property type="match status" value="1"/>
</dbReference>